<evidence type="ECO:0000313" key="8">
    <source>
        <dbReference type="Proteomes" id="UP000029121"/>
    </source>
</evidence>
<sequence length="378" mass="44006">MTTEYYEDDDEGFHFDPSDDEIINCYLKPMLRGEYRGRDFIGMEDVYAKEPWLLNQTNHPILQEDEWYYFTTKTQISKEKVGCGKYSKRKIIGDDGTDLGNWSANGTKDIIDEETGDIIGIRQNLTYHSPRKSKKHKRGDGGAAPIDVSCSWIMDEFRLPTDKDNETFQELVLCKIHKKKWCKKKGKGKEIAHHEEDEDDEDDEEIVPCKKHTKRKSKKKKEFYQHDDEASTSTSHYDQHDPYSSWEQQQQKEALKTSHYGQHEPSSYWEEQQQKDTPTIEKELTEITGEGGGDWTAYMIEKLMADVDGTGQVPEKASTCTSHYQQHESSSSWREEQQQKDSPATEKDEQVEATEIRREDEEEWTADMIEELIGAPIF</sequence>
<feature type="domain" description="NAC" evidence="6">
    <location>
        <begin position="9"/>
        <end position="179"/>
    </location>
</feature>
<dbReference type="Pfam" id="PF02365">
    <property type="entry name" value="NAM"/>
    <property type="match status" value="1"/>
</dbReference>
<dbReference type="KEGG" id="crb:17875118"/>
<dbReference type="PANTHER" id="PTHR31719:SF179">
    <property type="entry name" value="OS08G0148400 PROTEIN"/>
    <property type="match status" value="1"/>
</dbReference>
<feature type="region of interest" description="Disordered" evidence="5">
    <location>
        <begin position="309"/>
        <end position="361"/>
    </location>
</feature>
<dbReference type="GO" id="GO:0003677">
    <property type="term" value="F:DNA binding"/>
    <property type="evidence" value="ECO:0007669"/>
    <property type="project" value="UniProtKB-KW"/>
</dbReference>
<feature type="compositionally biased region" description="Basic residues" evidence="5">
    <location>
        <begin position="209"/>
        <end position="221"/>
    </location>
</feature>
<accession>R0GU20</accession>
<feature type="compositionally biased region" description="Acidic residues" evidence="5">
    <location>
        <begin position="196"/>
        <end position="206"/>
    </location>
</feature>
<dbReference type="Gene3D" id="2.170.150.80">
    <property type="entry name" value="NAC domain"/>
    <property type="match status" value="1"/>
</dbReference>
<organism evidence="7 8">
    <name type="scientific">Capsella rubella</name>
    <dbReference type="NCBI Taxonomy" id="81985"/>
    <lineage>
        <taxon>Eukaryota</taxon>
        <taxon>Viridiplantae</taxon>
        <taxon>Streptophyta</taxon>
        <taxon>Embryophyta</taxon>
        <taxon>Tracheophyta</taxon>
        <taxon>Spermatophyta</taxon>
        <taxon>Magnoliopsida</taxon>
        <taxon>eudicotyledons</taxon>
        <taxon>Gunneridae</taxon>
        <taxon>Pentapetalae</taxon>
        <taxon>rosids</taxon>
        <taxon>malvids</taxon>
        <taxon>Brassicales</taxon>
        <taxon>Brassicaceae</taxon>
        <taxon>Camelineae</taxon>
        <taxon>Capsella</taxon>
    </lineage>
</organism>
<gene>
    <name evidence="7" type="ORF">CARUB_v10027934mg</name>
</gene>
<dbReference type="STRING" id="81985.R0GU20"/>
<evidence type="ECO:0000256" key="3">
    <source>
        <dbReference type="ARBA" id="ARBA00023163"/>
    </source>
</evidence>
<feature type="compositionally biased region" description="Basic and acidic residues" evidence="5">
    <location>
        <begin position="272"/>
        <end position="285"/>
    </location>
</feature>
<evidence type="ECO:0000256" key="1">
    <source>
        <dbReference type="ARBA" id="ARBA00023015"/>
    </source>
</evidence>
<dbReference type="Proteomes" id="UP000029121">
    <property type="component" value="Unassembled WGS sequence"/>
</dbReference>
<dbReference type="EMBL" id="KB870812">
    <property type="protein sequence ID" value="EOA14668.1"/>
    <property type="molecule type" value="Genomic_DNA"/>
</dbReference>
<feature type="region of interest" description="Disordered" evidence="5">
    <location>
        <begin position="185"/>
        <end position="294"/>
    </location>
</feature>
<evidence type="ECO:0000259" key="6">
    <source>
        <dbReference type="PROSITE" id="PS51005"/>
    </source>
</evidence>
<dbReference type="InterPro" id="IPR003441">
    <property type="entry name" value="NAC-dom"/>
</dbReference>
<evidence type="ECO:0000256" key="2">
    <source>
        <dbReference type="ARBA" id="ARBA00023125"/>
    </source>
</evidence>
<dbReference type="OrthoDB" id="1113788at2759"/>
<protein>
    <recommendedName>
        <fullName evidence="6">NAC domain-containing protein</fullName>
    </recommendedName>
</protein>
<dbReference type="SUPFAM" id="SSF101941">
    <property type="entry name" value="NAC domain"/>
    <property type="match status" value="1"/>
</dbReference>
<name>R0GU20_9BRAS</name>
<dbReference type="InterPro" id="IPR036093">
    <property type="entry name" value="NAC_dom_sf"/>
</dbReference>
<evidence type="ECO:0000313" key="7">
    <source>
        <dbReference type="EMBL" id="EOA14668.1"/>
    </source>
</evidence>
<dbReference type="GO" id="GO:0006355">
    <property type="term" value="P:regulation of DNA-templated transcription"/>
    <property type="evidence" value="ECO:0007669"/>
    <property type="project" value="InterPro"/>
</dbReference>
<keyword evidence="3" id="KW-0804">Transcription</keyword>
<keyword evidence="1" id="KW-0805">Transcription regulation</keyword>
<keyword evidence="8" id="KW-1185">Reference proteome</keyword>
<dbReference type="AlphaFoldDB" id="R0GU20"/>
<proteinExistence type="predicted"/>
<keyword evidence="4" id="KW-0539">Nucleus</keyword>
<dbReference type="PANTHER" id="PTHR31719">
    <property type="entry name" value="NAC TRANSCRIPTION FACTOR 56"/>
    <property type="match status" value="1"/>
</dbReference>
<keyword evidence="2" id="KW-0238">DNA-binding</keyword>
<evidence type="ECO:0000256" key="4">
    <source>
        <dbReference type="ARBA" id="ARBA00023242"/>
    </source>
</evidence>
<reference evidence="8" key="1">
    <citation type="journal article" date="2013" name="Nat. Genet.">
        <title>The Capsella rubella genome and the genomic consequences of rapid mating system evolution.</title>
        <authorList>
            <person name="Slotte T."/>
            <person name="Hazzouri K.M."/>
            <person name="Agren J.A."/>
            <person name="Koenig D."/>
            <person name="Maumus F."/>
            <person name="Guo Y.L."/>
            <person name="Steige K."/>
            <person name="Platts A.E."/>
            <person name="Escobar J.S."/>
            <person name="Newman L.K."/>
            <person name="Wang W."/>
            <person name="Mandakova T."/>
            <person name="Vello E."/>
            <person name="Smith L.M."/>
            <person name="Henz S.R."/>
            <person name="Steffen J."/>
            <person name="Takuno S."/>
            <person name="Brandvain Y."/>
            <person name="Coop G."/>
            <person name="Andolfatto P."/>
            <person name="Hu T.T."/>
            <person name="Blanchette M."/>
            <person name="Clark R.M."/>
            <person name="Quesneville H."/>
            <person name="Nordborg M."/>
            <person name="Gaut B.S."/>
            <person name="Lysak M.A."/>
            <person name="Jenkins J."/>
            <person name="Grimwood J."/>
            <person name="Chapman J."/>
            <person name="Prochnik S."/>
            <person name="Shu S."/>
            <person name="Rokhsar D."/>
            <person name="Schmutz J."/>
            <person name="Weigel D."/>
            <person name="Wright S.I."/>
        </authorList>
    </citation>
    <scope>NUCLEOTIDE SEQUENCE [LARGE SCALE GENOMIC DNA]</scope>
    <source>
        <strain evidence="8">cv. Monte Gargano</strain>
    </source>
</reference>
<feature type="compositionally biased region" description="Basic and acidic residues" evidence="5">
    <location>
        <begin position="333"/>
        <end position="359"/>
    </location>
</feature>
<evidence type="ECO:0000256" key="5">
    <source>
        <dbReference type="SAM" id="MobiDB-lite"/>
    </source>
</evidence>
<dbReference type="PROSITE" id="PS51005">
    <property type="entry name" value="NAC"/>
    <property type="match status" value="1"/>
</dbReference>